<keyword evidence="2" id="KW-0378">Hydrolase</keyword>
<evidence type="ECO:0000256" key="2">
    <source>
        <dbReference type="ARBA" id="ARBA00023295"/>
    </source>
</evidence>
<name>A0ABQ2IXA0_9PSEU</name>
<dbReference type="PROSITE" id="PS50853">
    <property type="entry name" value="FN3"/>
    <property type="match status" value="1"/>
</dbReference>
<dbReference type="InterPro" id="IPR021345">
    <property type="entry name" value="DUF2961"/>
</dbReference>
<keyword evidence="1 5" id="KW-0732">Signal</keyword>
<dbReference type="SMART" id="SM00060">
    <property type="entry name" value="FN3"/>
    <property type="match status" value="1"/>
</dbReference>
<dbReference type="CDD" id="cd00063">
    <property type="entry name" value="FN3"/>
    <property type="match status" value="1"/>
</dbReference>
<proteinExistence type="predicted"/>
<keyword evidence="8" id="KW-1185">Reference proteome</keyword>
<comment type="caution">
    <text evidence="7">The sequence shown here is derived from an EMBL/GenBank/DDBJ whole genome shotgun (WGS) entry which is preliminary data.</text>
</comment>
<dbReference type="Gene3D" id="2.130.10.130">
    <property type="entry name" value="Integrin alpha, N-terminal"/>
    <property type="match status" value="1"/>
</dbReference>
<dbReference type="SUPFAM" id="SSF69318">
    <property type="entry name" value="Integrin alpha N-terminal domain"/>
    <property type="match status" value="1"/>
</dbReference>
<gene>
    <name evidence="7" type="ORF">GCM10011609_88350</name>
</gene>
<dbReference type="InterPro" id="IPR013517">
    <property type="entry name" value="FG-GAP"/>
</dbReference>
<protein>
    <recommendedName>
        <fullName evidence="6">Fibronectin type-III domain-containing protein</fullName>
    </recommendedName>
</protein>
<feature type="chain" id="PRO_5046730375" description="Fibronectin type-III domain-containing protein" evidence="5">
    <location>
        <begin position="33"/>
        <end position="1089"/>
    </location>
</feature>
<evidence type="ECO:0000313" key="8">
    <source>
        <dbReference type="Proteomes" id="UP000597656"/>
    </source>
</evidence>
<keyword evidence="2" id="KW-0326">Glycosidase</keyword>
<accession>A0ABQ2IXA0</accession>
<feature type="compositionally biased region" description="Polar residues" evidence="4">
    <location>
        <begin position="62"/>
        <end position="76"/>
    </location>
</feature>
<reference evidence="8" key="1">
    <citation type="journal article" date="2019" name="Int. J. Syst. Evol. Microbiol.">
        <title>The Global Catalogue of Microorganisms (GCM) 10K type strain sequencing project: providing services to taxonomists for standard genome sequencing and annotation.</title>
        <authorList>
            <consortium name="The Broad Institute Genomics Platform"/>
            <consortium name="The Broad Institute Genome Sequencing Center for Infectious Disease"/>
            <person name="Wu L."/>
            <person name="Ma J."/>
        </authorList>
    </citation>
    <scope>NUCLEOTIDE SEQUENCE [LARGE SCALE GENOMIC DNA]</scope>
    <source>
        <strain evidence="8">CGMCC 4.7319</strain>
    </source>
</reference>
<keyword evidence="3" id="KW-0119">Carbohydrate metabolism</keyword>
<dbReference type="Gene3D" id="2.60.120.1390">
    <property type="match status" value="3"/>
</dbReference>
<evidence type="ECO:0000256" key="1">
    <source>
        <dbReference type="ARBA" id="ARBA00022729"/>
    </source>
</evidence>
<dbReference type="EMBL" id="BMNC01000042">
    <property type="protein sequence ID" value="GGN30511.1"/>
    <property type="molecule type" value="Genomic_DNA"/>
</dbReference>
<organism evidence="7 8">
    <name type="scientific">Lentzea pudingi</name>
    <dbReference type="NCBI Taxonomy" id="1789439"/>
    <lineage>
        <taxon>Bacteria</taxon>
        <taxon>Bacillati</taxon>
        <taxon>Actinomycetota</taxon>
        <taxon>Actinomycetes</taxon>
        <taxon>Pseudonocardiales</taxon>
        <taxon>Pseudonocardiaceae</taxon>
        <taxon>Lentzea</taxon>
    </lineage>
</organism>
<dbReference type="SUPFAM" id="SSF49265">
    <property type="entry name" value="Fibronectin type III"/>
    <property type="match status" value="1"/>
</dbReference>
<dbReference type="PANTHER" id="PTHR46580">
    <property type="entry name" value="SENSOR KINASE-RELATED"/>
    <property type="match status" value="1"/>
</dbReference>
<dbReference type="PANTHER" id="PTHR46580:SF2">
    <property type="entry name" value="MAM DOMAIN-CONTAINING PROTEIN"/>
    <property type="match status" value="1"/>
</dbReference>
<feature type="domain" description="Fibronectin type-III" evidence="6">
    <location>
        <begin position="676"/>
        <end position="774"/>
    </location>
</feature>
<feature type="signal peptide" evidence="5">
    <location>
        <begin position="1"/>
        <end position="32"/>
    </location>
</feature>
<feature type="region of interest" description="Disordered" evidence="4">
    <location>
        <begin position="57"/>
        <end position="82"/>
    </location>
</feature>
<dbReference type="InterPro" id="IPR013783">
    <property type="entry name" value="Ig-like_fold"/>
</dbReference>
<dbReference type="InterPro" id="IPR003961">
    <property type="entry name" value="FN3_dom"/>
</dbReference>
<dbReference type="InterPro" id="IPR028994">
    <property type="entry name" value="Integrin_alpha_N"/>
</dbReference>
<dbReference type="Gene3D" id="2.60.40.10">
    <property type="entry name" value="Immunoglobulins"/>
    <property type="match status" value="1"/>
</dbReference>
<dbReference type="Pfam" id="PF11175">
    <property type="entry name" value="DUF2961"/>
    <property type="match status" value="1"/>
</dbReference>
<dbReference type="Pfam" id="PF13517">
    <property type="entry name" value="FG-GAP_3"/>
    <property type="match status" value="1"/>
</dbReference>
<keyword evidence="3" id="KW-0624">Polysaccharide degradation</keyword>
<evidence type="ECO:0000256" key="3">
    <source>
        <dbReference type="ARBA" id="ARBA00023326"/>
    </source>
</evidence>
<evidence type="ECO:0000256" key="5">
    <source>
        <dbReference type="SAM" id="SignalP"/>
    </source>
</evidence>
<feature type="region of interest" description="Disordered" evidence="4">
    <location>
        <begin position="218"/>
        <end position="237"/>
    </location>
</feature>
<evidence type="ECO:0000313" key="7">
    <source>
        <dbReference type="EMBL" id="GGN30511.1"/>
    </source>
</evidence>
<evidence type="ECO:0000259" key="6">
    <source>
        <dbReference type="PROSITE" id="PS50853"/>
    </source>
</evidence>
<evidence type="ECO:0000256" key="4">
    <source>
        <dbReference type="SAM" id="MobiDB-lite"/>
    </source>
</evidence>
<sequence length="1089" mass="114932">MWMKRVARVWRSVLLSTVLVVATLAPTGPAAAAVPTGNGLIGWDSLRRLGDLPYLSPPGVENRQSSSYARDGSNNDGFDGTDSCLRESESGCVIAEDSGAGEITSIWFTRDNGDVTRTGRITIELDGRAVVSAPLQDVVNGALGAPFAHPLVANADQASGGVYVKVPMPYRTSMRVTVEQNPLFHHVGYRHFPDATGVRTFDPADRAEDVLALLRASGTRDPKPTLPGATTRQGSVVSGAGSEVEIGRFTGPGTVTSLRLRLPGAQRSDAVLAGLRLRMTFDGRGTVDAPIGQFFGSGLGQAPVRSLMFAMQTESTGSYSAWWPMPYRQDARITLVNRAGTTVAPVEFEVTTAPESRWSSELDANGPAGHFTAISRRGPVVEGQDWMFADIAGRGKFVGVSHTMEGGIPDGNTRGYLEGDERVYVESMASPMMYGTGTEDFYEAGWYFNRGAFSAPFTGNTKHELRQSGCAIECDSTYRLMINDAVPYTSLLRFGIEHGAQNDAPGTYGSTAFLYTQPSMTTLHTDTLDLGDAASRSAHSYTDGAASTYVVDSVYEGDADHEVMRDQVRATTARIEFRMTLVPGNRGVVLRRTADQATAGQSARVLVDGTAIGTWHRPMGNGQQRWLDDAFTLPALVTAGRSTITVTLEPVAGSPAWSAAAYSATSVVAPFTDTLAPSAPGGVGVVGSREHALTISWSPSGDNVAIAGYRVYGAPTADVPATTQNLLGTVTGTVFRHGPLRAGETRHYRVLAVDAAGNVGPSSSAVVSGRTVAPTASDVTGDGKDDILEFTRQTSADVLVSASDGTRFAPAAGKWHEHFAPGQEIPLTADVNGDGRDDIVTFVNDASADVYVALSTGSGFGAGVKWHDHFAPTGEVPAVGDVDGDGRADIITFTRGAAGDVYVALSTGSGFRAGVKWHDHFATGTETPRVGDVDGDGRDDIITFTGGTAADVFVSLSNGTRFVQDGWKWHDHFAIGGEVPGVSDVDGDGRDDIVTFTRGITGDVYAALSSGTSFRAGVKWHDHFAIGTETPALADADGDGRGDVVTFTQSTTGDVFVSLSDGTRFVQIGGKWHDSFAFGQSLPQPSLVL</sequence>
<dbReference type="Proteomes" id="UP000597656">
    <property type="component" value="Unassembled WGS sequence"/>
</dbReference>
<dbReference type="InterPro" id="IPR036116">
    <property type="entry name" value="FN3_sf"/>
</dbReference>